<dbReference type="AlphaFoldDB" id="A0A9D3UB72"/>
<name>A0A9D3UB72_9ROSI</name>
<accession>A0A9D3UB72</accession>
<reference evidence="1 2" key="1">
    <citation type="journal article" date="2021" name="Plant Biotechnol. J.">
        <title>Multi-omics assisted identification of the key and species-specific regulatory components of drought-tolerant mechanisms in Gossypium stocksii.</title>
        <authorList>
            <person name="Yu D."/>
            <person name="Ke L."/>
            <person name="Zhang D."/>
            <person name="Wu Y."/>
            <person name="Sun Y."/>
            <person name="Mei J."/>
            <person name="Sun J."/>
            <person name="Sun Y."/>
        </authorList>
    </citation>
    <scope>NUCLEOTIDE SEQUENCE [LARGE SCALE GENOMIC DNA]</scope>
    <source>
        <strain evidence="2">cv. E1</strain>
        <tissue evidence="1">Leaf</tissue>
    </source>
</reference>
<proteinExistence type="predicted"/>
<evidence type="ECO:0000313" key="1">
    <source>
        <dbReference type="EMBL" id="KAH1033240.1"/>
    </source>
</evidence>
<dbReference type="EMBL" id="JAIQCV010000013">
    <property type="protein sequence ID" value="KAH1033240.1"/>
    <property type="molecule type" value="Genomic_DNA"/>
</dbReference>
<sequence>MAIEQLYGNFDASYNELQGWIAAMREYVPGTVIELQTRPYYGPDEQLQPEENVPPLGVPVCHGDPFTAYGTSQLTSIEIIRMQNERDKL</sequence>
<protein>
    <submittedName>
        <fullName evidence="1">Uncharacterized protein</fullName>
    </submittedName>
</protein>
<organism evidence="1 2">
    <name type="scientific">Gossypium stocksii</name>
    <dbReference type="NCBI Taxonomy" id="47602"/>
    <lineage>
        <taxon>Eukaryota</taxon>
        <taxon>Viridiplantae</taxon>
        <taxon>Streptophyta</taxon>
        <taxon>Embryophyta</taxon>
        <taxon>Tracheophyta</taxon>
        <taxon>Spermatophyta</taxon>
        <taxon>Magnoliopsida</taxon>
        <taxon>eudicotyledons</taxon>
        <taxon>Gunneridae</taxon>
        <taxon>Pentapetalae</taxon>
        <taxon>rosids</taxon>
        <taxon>malvids</taxon>
        <taxon>Malvales</taxon>
        <taxon>Malvaceae</taxon>
        <taxon>Malvoideae</taxon>
        <taxon>Gossypium</taxon>
    </lineage>
</organism>
<keyword evidence="2" id="KW-1185">Reference proteome</keyword>
<dbReference type="Proteomes" id="UP000828251">
    <property type="component" value="Unassembled WGS sequence"/>
</dbReference>
<dbReference type="OrthoDB" id="683469at2759"/>
<evidence type="ECO:0000313" key="2">
    <source>
        <dbReference type="Proteomes" id="UP000828251"/>
    </source>
</evidence>
<comment type="caution">
    <text evidence="1">The sequence shown here is derived from an EMBL/GenBank/DDBJ whole genome shotgun (WGS) entry which is preliminary data.</text>
</comment>
<gene>
    <name evidence="1" type="ORF">J1N35_045414</name>
</gene>